<evidence type="ECO:0000313" key="3">
    <source>
        <dbReference type="EMBL" id="KYH30335.1"/>
    </source>
</evidence>
<comment type="caution">
    <text evidence="3">The sequence shown here is derived from an EMBL/GenBank/DDBJ whole genome shotgun (WGS) entry which is preliminary data.</text>
</comment>
<evidence type="ECO:0000259" key="2">
    <source>
        <dbReference type="Pfam" id="PF01361"/>
    </source>
</evidence>
<accession>A0A151ARU9</accession>
<dbReference type="GO" id="GO:0016853">
    <property type="term" value="F:isomerase activity"/>
    <property type="evidence" value="ECO:0007669"/>
    <property type="project" value="UniProtKB-KW"/>
</dbReference>
<dbReference type="STRING" id="1121305.CLCOL_02810"/>
<dbReference type="Gene3D" id="3.30.429.10">
    <property type="entry name" value="Macrophage Migration Inhibitory Factor"/>
    <property type="match status" value="1"/>
</dbReference>
<evidence type="ECO:0000313" key="4">
    <source>
        <dbReference type="Proteomes" id="UP000075374"/>
    </source>
</evidence>
<feature type="domain" description="4-oxalocrotonate tautomerase-like" evidence="2">
    <location>
        <begin position="2"/>
        <end position="59"/>
    </location>
</feature>
<dbReference type="NCBIfam" id="NF041920">
    <property type="entry name" value="DmpI"/>
    <property type="match status" value="1"/>
</dbReference>
<evidence type="ECO:0000256" key="1">
    <source>
        <dbReference type="ARBA" id="ARBA00023235"/>
    </source>
</evidence>
<proteinExistence type="predicted"/>
<sequence length="61" mass="6682">MPVITLDGPKMDKEKKAKLVKAFSKSASEILGIPEHAFVTIIRENEMDNIGLGGKLLSDKK</sequence>
<dbReference type="Proteomes" id="UP000075374">
    <property type="component" value="Unassembled WGS sequence"/>
</dbReference>
<gene>
    <name evidence="3" type="ORF">CLCOL_02810</name>
</gene>
<keyword evidence="4" id="KW-1185">Reference proteome</keyword>
<dbReference type="SUPFAM" id="SSF55331">
    <property type="entry name" value="Tautomerase/MIF"/>
    <property type="match status" value="1"/>
</dbReference>
<dbReference type="AlphaFoldDB" id="A0A151ARU9"/>
<dbReference type="EMBL" id="LTBB01000001">
    <property type="protein sequence ID" value="KYH30335.1"/>
    <property type="molecule type" value="Genomic_DNA"/>
</dbReference>
<organism evidence="3 4">
    <name type="scientific">Clostridium colicanis DSM 13634</name>
    <dbReference type="NCBI Taxonomy" id="1121305"/>
    <lineage>
        <taxon>Bacteria</taxon>
        <taxon>Bacillati</taxon>
        <taxon>Bacillota</taxon>
        <taxon>Clostridia</taxon>
        <taxon>Eubacteriales</taxon>
        <taxon>Clostridiaceae</taxon>
        <taxon>Clostridium</taxon>
    </lineage>
</organism>
<reference evidence="3 4" key="1">
    <citation type="submission" date="2016-02" db="EMBL/GenBank/DDBJ databases">
        <title>Genome sequence of Clostridium colicanis DSM 13634.</title>
        <authorList>
            <person name="Poehlein A."/>
            <person name="Daniel R."/>
        </authorList>
    </citation>
    <scope>NUCLEOTIDE SEQUENCE [LARGE SCALE GENOMIC DNA]</scope>
    <source>
        <strain evidence="3 4">DSM 13634</strain>
    </source>
</reference>
<dbReference type="InterPro" id="IPR014347">
    <property type="entry name" value="Tautomerase/MIF_sf"/>
</dbReference>
<dbReference type="RefSeq" id="WP_061857213.1">
    <property type="nucleotide sequence ID" value="NZ_LTBB01000001.1"/>
</dbReference>
<protein>
    <submittedName>
        <fullName evidence="3">Tautomerase enzyme</fullName>
    </submittedName>
</protein>
<name>A0A151ARU9_9CLOT</name>
<dbReference type="InterPro" id="IPR004370">
    <property type="entry name" value="4-OT-like_dom"/>
</dbReference>
<dbReference type="PATRIC" id="fig|1121305.3.peg.280"/>
<keyword evidence="1" id="KW-0413">Isomerase</keyword>
<dbReference type="Pfam" id="PF01361">
    <property type="entry name" value="Tautomerase"/>
    <property type="match status" value="1"/>
</dbReference>